<evidence type="ECO:0000313" key="5">
    <source>
        <dbReference type="Proteomes" id="UP000002605"/>
    </source>
</evidence>
<dbReference type="eggNOG" id="ENOG502SF6T">
    <property type="taxonomic scope" value="Eukaryota"/>
</dbReference>
<dbReference type="HOGENOM" id="CLU_029128_0_0_1"/>
<keyword evidence="2" id="KW-0677">Repeat</keyword>
<dbReference type="GeneID" id="8045321"/>
<reference evidence="4 5" key="1">
    <citation type="journal article" date="2009" name="Genome Res.">
        <title>Comparative genomics of the fungal pathogens Candida dubliniensis and Candida albicans.</title>
        <authorList>
            <person name="Jackson A.P."/>
            <person name="Gamble J.A."/>
            <person name="Yeomans T."/>
            <person name="Moran G.P."/>
            <person name="Saunders D."/>
            <person name="Harris D."/>
            <person name="Aslett M."/>
            <person name="Barrell J.F."/>
            <person name="Butler G."/>
            <person name="Citiulo F."/>
            <person name="Coleman D.C."/>
            <person name="de Groot P.W.J."/>
            <person name="Goodwin T.J."/>
            <person name="Quail M.A."/>
            <person name="McQuillan J."/>
            <person name="Munro C.A."/>
            <person name="Pain A."/>
            <person name="Poulter R.T."/>
            <person name="Rajandream M.A."/>
            <person name="Renauld H."/>
            <person name="Spiering M.J."/>
            <person name="Tivey A."/>
            <person name="Gow N.A.R."/>
            <person name="Barrell B."/>
            <person name="Sullivan D.J."/>
            <person name="Berriman M."/>
        </authorList>
    </citation>
    <scope>NUCLEOTIDE SEQUENCE [LARGE SCALE GENOMIC DNA]</scope>
    <source>
        <strain evidence="5">CD36 / ATCC MYA-646 / CBS 7987 / NCPF 3949 / NRRL Y-17841</strain>
    </source>
</reference>
<gene>
    <name evidence="3" type="ordered locus">Cd36_11300</name>
    <name evidence="4" type="ORF">CD36_11300</name>
</gene>
<dbReference type="VEuPathDB" id="FungiDB:CD36_11300"/>
<evidence type="ECO:0000256" key="2">
    <source>
        <dbReference type="ARBA" id="ARBA00022737"/>
    </source>
</evidence>
<name>B9W9K1_CANDC</name>
<evidence type="ECO:0000256" key="1">
    <source>
        <dbReference type="ARBA" id="ARBA00022614"/>
    </source>
</evidence>
<dbReference type="Proteomes" id="UP000002605">
    <property type="component" value="Chromosome 1"/>
</dbReference>
<proteinExistence type="predicted"/>
<protein>
    <submittedName>
        <fullName evidence="4">Uncharacterized protein</fullName>
    </submittedName>
</protein>
<dbReference type="AlphaFoldDB" id="B9W9K1"/>
<dbReference type="SUPFAM" id="SSF52058">
    <property type="entry name" value="L domain-like"/>
    <property type="match status" value="1"/>
</dbReference>
<keyword evidence="1" id="KW-0433">Leucine-rich repeat</keyword>
<evidence type="ECO:0000313" key="4">
    <source>
        <dbReference type="EMBL" id="CAX45485.1"/>
    </source>
</evidence>
<dbReference type="CGD" id="CAL0000164424">
    <property type="gene designation" value="Cd36_11300"/>
</dbReference>
<dbReference type="EMBL" id="FM992688">
    <property type="protein sequence ID" value="CAX45485.1"/>
    <property type="molecule type" value="Genomic_DNA"/>
</dbReference>
<dbReference type="OrthoDB" id="4073735at2759"/>
<dbReference type="Gene3D" id="3.80.10.10">
    <property type="entry name" value="Ribonuclease Inhibitor"/>
    <property type="match status" value="3"/>
</dbReference>
<dbReference type="PANTHER" id="PTHR15454:SF56">
    <property type="entry name" value="PROTEIN PHOSPHATASE 1 REGULATORY SUBUNIT 7-RELATED"/>
    <property type="match status" value="1"/>
</dbReference>
<dbReference type="PANTHER" id="PTHR15454">
    <property type="entry name" value="NISCHARIN RELATED"/>
    <property type="match status" value="1"/>
</dbReference>
<organism evidence="4 5">
    <name type="scientific">Candida dubliniensis (strain CD36 / ATCC MYA-646 / CBS 7987 / NCPF 3949 / NRRL Y-17841)</name>
    <name type="common">Yeast</name>
    <dbReference type="NCBI Taxonomy" id="573826"/>
    <lineage>
        <taxon>Eukaryota</taxon>
        <taxon>Fungi</taxon>
        <taxon>Dikarya</taxon>
        <taxon>Ascomycota</taxon>
        <taxon>Saccharomycotina</taxon>
        <taxon>Pichiomycetes</taxon>
        <taxon>Debaryomycetaceae</taxon>
        <taxon>Candida/Lodderomyces clade</taxon>
        <taxon>Candida</taxon>
    </lineage>
</organism>
<accession>B9W9K1</accession>
<dbReference type="SUPFAM" id="SSF52075">
    <property type="entry name" value="Outer arm dynein light chain 1"/>
    <property type="match status" value="1"/>
</dbReference>
<dbReference type="InterPro" id="IPR032675">
    <property type="entry name" value="LRR_dom_sf"/>
</dbReference>
<dbReference type="SMART" id="SM00364">
    <property type="entry name" value="LRR_BAC"/>
    <property type="match status" value="6"/>
</dbReference>
<sequence>MTDFLLEYFPKLPDDIILLITEKLSLEYVIDWLIKIPIVQDIVIGTLYNRNDLQFLISPTKRPYMNHISAQKSELTTFKGYYQISTFIKENSFRFIPKKILLMSGGDWQAVEDLLTSFKSWLLQIESIEIALESKEISPSNLELLFQFNNLTKIHFSGVSLTKCISFLQNNNSIINHPSLNNIILLKHGIVNWTGIKFPRILESLDLSWESKVDITTVEVPVSTRELYFNLANISQLESIHSQISSNNLTTLMLTNNNLTEVSLKALPSTLTTLDVSENPISEISDLEFGWPQNLTNLLLDRNELTNASIAAITEWPKNLKTLRLKSSRITNIACLINLPDSIEVLDLSYNRFKTLVVNNNDDFYSFPKNMKYLQMVGCNFSPPQTVKNYLEFSENLEKLNMTHCNLSTLFYFKFPKSLVELALSGNAIQDLTSYNDINKNWTDLVNLQDLDLYSNRIDNLRQWIPPNSLRNFNLGFNLIDELSNSWPLFNEIYNKDFQLVELRFGGCSIEKISEELNLPPLMKSLDLSNNSLTGSFYLSKSLKHLYELNLAENTIDDIKIIRDDDEPCRLYILNLNYNRICSKSRNKESIEAFYEKLELGLNIKIRNKKFKVNSFHYLRQLTYRG</sequence>
<evidence type="ECO:0000313" key="3">
    <source>
        <dbReference type="CGD" id="CAL0000164424"/>
    </source>
</evidence>
<dbReference type="GO" id="GO:0005737">
    <property type="term" value="C:cytoplasm"/>
    <property type="evidence" value="ECO:0007669"/>
    <property type="project" value="TreeGrafter"/>
</dbReference>
<dbReference type="InterPro" id="IPR001611">
    <property type="entry name" value="Leu-rich_rpt"/>
</dbReference>
<dbReference type="SMART" id="SM00365">
    <property type="entry name" value="LRR_SD22"/>
    <property type="match status" value="3"/>
</dbReference>
<dbReference type="PROSITE" id="PS51450">
    <property type="entry name" value="LRR"/>
    <property type="match status" value="2"/>
</dbReference>
<dbReference type="RefSeq" id="XP_002417771.1">
    <property type="nucleotide sequence ID" value="XM_002417726.1"/>
</dbReference>
<dbReference type="KEGG" id="cdu:CD36_11300"/>
<keyword evidence="5" id="KW-1185">Reference proteome</keyword>